<organism evidence="2 3">
    <name type="scientific">Paenibacillus mucilaginosus (strain KNP414)</name>
    <dbReference type="NCBI Taxonomy" id="1036673"/>
    <lineage>
        <taxon>Bacteria</taxon>
        <taxon>Bacillati</taxon>
        <taxon>Bacillota</taxon>
        <taxon>Bacilli</taxon>
        <taxon>Bacillales</taxon>
        <taxon>Paenibacillaceae</taxon>
        <taxon>Paenibacillus</taxon>
    </lineage>
</organism>
<gene>
    <name evidence="2" type="ordered locus">KNP414_03110</name>
</gene>
<evidence type="ECO:0000313" key="3">
    <source>
        <dbReference type="Proteomes" id="UP000006620"/>
    </source>
</evidence>
<reference evidence="2 3" key="2">
    <citation type="journal article" date="2013" name="Genome Announc.">
        <title>Genome Sequence of Growth-Improving Paenibacillus mucilaginosus Strain KNP414.</title>
        <authorList>
            <person name="Lu J.J."/>
            <person name="Wang J.F."/>
            <person name="Hu X.F."/>
        </authorList>
    </citation>
    <scope>NUCLEOTIDE SEQUENCE [LARGE SCALE GENOMIC DNA]</scope>
    <source>
        <strain evidence="2 3">KNP414</strain>
    </source>
</reference>
<name>F8FB25_PAEMK</name>
<feature type="region of interest" description="Disordered" evidence="1">
    <location>
        <begin position="1"/>
        <end position="30"/>
    </location>
</feature>
<proteinExistence type="predicted"/>
<feature type="compositionally biased region" description="Basic and acidic residues" evidence="1">
    <location>
        <begin position="1"/>
        <end position="28"/>
    </location>
</feature>
<evidence type="ECO:0000313" key="2">
    <source>
        <dbReference type="EMBL" id="AEI41668.1"/>
    </source>
</evidence>
<dbReference type="KEGG" id="pms:KNP414_03110"/>
<dbReference type="AlphaFoldDB" id="F8FB25"/>
<evidence type="ECO:0000256" key="1">
    <source>
        <dbReference type="SAM" id="MobiDB-lite"/>
    </source>
</evidence>
<dbReference type="HOGENOM" id="CLU_3082644_0_0_9"/>
<reference evidence="3" key="1">
    <citation type="submission" date="2011-06" db="EMBL/GenBank/DDBJ databases">
        <title>Complete genome sequence of Paenibacillus mucilaginosus KNP414.</title>
        <authorList>
            <person name="Wang J."/>
            <person name="Hu S."/>
            <person name="Hu X."/>
            <person name="Zhang B."/>
            <person name="Dong D."/>
            <person name="Zhang S."/>
            <person name="Zhao K."/>
            <person name="Wu D."/>
        </authorList>
    </citation>
    <scope>NUCLEOTIDE SEQUENCE [LARGE SCALE GENOMIC DNA]</scope>
    <source>
        <strain evidence="3">KNP414</strain>
    </source>
</reference>
<sequence>MSRKNKDLPVNPRNRDYSDDRIVTDVDHPNLSASDDAIAAIKGHIEKQDEEG</sequence>
<dbReference type="PATRIC" id="fig|1036673.3.peg.2857"/>
<accession>F8FB25</accession>
<dbReference type="Proteomes" id="UP000006620">
    <property type="component" value="Chromosome"/>
</dbReference>
<protein>
    <submittedName>
        <fullName evidence="2">Uncharacterized protein</fullName>
    </submittedName>
</protein>
<dbReference type="RefSeq" id="WP_013916827.1">
    <property type="nucleotide sequence ID" value="NC_015690.1"/>
</dbReference>
<dbReference type="EMBL" id="CP002869">
    <property type="protein sequence ID" value="AEI41668.1"/>
    <property type="molecule type" value="Genomic_DNA"/>
</dbReference>